<dbReference type="Pfam" id="PF01966">
    <property type="entry name" value="HD"/>
    <property type="match status" value="1"/>
</dbReference>
<dbReference type="Gene3D" id="1.10.3210.10">
    <property type="entry name" value="Hypothetical protein af1432"/>
    <property type="match status" value="1"/>
</dbReference>
<keyword evidence="4" id="KW-1185">Reference proteome</keyword>
<proteinExistence type="predicted"/>
<dbReference type="InterPro" id="IPR006674">
    <property type="entry name" value="HD_domain"/>
</dbReference>
<dbReference type="PANTHER" id="PTHR35569">
    <property type="entry name" value="CYANAMIDE HYDRATASE DDI2-RELATED"/>
    <property type="match status" value="1"/>
</dbReference>
<dbReference type="HOGENOM" id="CLU_070871_3_1_1"/>
<sequence length="242" mass="25956">MCGPSGASGRPGAVTPETTLSHSHSSDTDAPAPSNAAASLRVFVPHSALCMAAFDLVISAALPLSILHHSLRVYLFAKWLADNEKSEWADSDLLFVACVTHDIGASHKHDGPQRFEVEGADAGADLVRSHNNSQGDAHEVWTAIALHTSPGIAERITPLARLVRLGVLIDFRPATRCSLGAVEYARDVEVRLPRLDIEKVLGDAVVEQAIRNPGKAPAASWPNNLYKSHLDNPNWAGINRAF</sequence>
<dbReference type="AlphaFoldDB" id="A0A0D2D396"/>
<organism evidence="3 4">
    <name type="scientific">Phialophora macrospora</name>
    <dbReference type="NCBI Taxonomy" id="1851006"/>
    <lineage>
        <taxon>Eukaryota</taxon>
        <taxon>Fungi</taxon>
        <taxon>Dikarya</taxon>
        <taxon>Ascomycota</taxon>
        <taxon>Pezizomycotina</taxon>
        <taxon>Eurotiomycetes</taxon>
        <taxon>Chaetothyriomycetidae</taxon>
        <taxon>Chaetothyriales</taxon>
        <taxon>Herpotrichiellaceae</taxon>
        <taxon>Phialophora</taxon>
    </lineage>
</organism>
<dbReference type="STRING" id="5601.A0A0D2D396"/>
<name>A0A0D2D396_9EURO</name>
<dbReference type="Proteomes" id="UP000054266">
    <property type="component" value="Unassembled WGS sequence"/>
</dbReference>
<evidence type="ECO:0000313" key="3">
    <source>
        <dbReference type="EMBL" id="KIW71951.1"/>
    </source>
</evidence>
<evidence type="ECO:0000256" key="1">
    <source>
        <dbReference type="SAM" id="MobiDB-lite"/>
    </source>
</evidence>
<protein>
    <recommendedName>
        <fullName evidence="2">HD domain-containing protein</fullName>
    </recommendedName>
</protein>
<dbReference type="EMBL" id="KN846956">
    <property type="protein sequence ID" value="KIW71951.1"/>
    <property type="molecule type" value="Genomic_DNA"/>
</dbReference>
<feature type="domain" description="HD" evidence="2">
    <location>
        <begin position="67"/>
        <end position="164"/>
    </location>
</feature>
<evidence type="ECO:0000313" key="4">
    <source>
        <dbReference type="Proteomes" id="UP000054266"/>
    </source>
</evidence>
<dbReference type="PANTHER" id="PTHR35569:SF1">
    <property type="entry name" value="CYANAMIDE HYDRATASE DDI2-RELATED"/>
    <property type="match status" value="1"/>
</dbReference>
<gene>
    <name evidence="3" type="ORF">PV04_00177</name>
</gene>
<dbReference type="SUPFAM" id="SSF109604">
    <property type="entry name" value="HD-domain/PDEase-like"/>
    <property type="match status" value="1"/>
</dbReference>
<accession>A0A0D2D396</accession>
<dbReference type="InterPro" id="IPR003607">
    <property type="entry name" value="HD/PDEase_dom"/>
</dbReference>
<dbReference type="CDD" id="cd00077">
    <property type="entry name" value="HDc"/>
    <property type="match status" value="1"/>
</dbReference>
<evidence type="ECO:0000259" key="2">
    <source>
        <dbReference type="Pfam" id="PF01966"/>
    </source>
</evidence>
<feature type="region of interest" description="Disordered" evidence="1">
    <location>
        <begin position="1"/>
        <end position="32"/>
    </location>
</feature>
<reference evidence="3 4" key="1">
    <citation type="submission" date="2015-01" db="EMBL/GenBank/DDBJ databases">
        <title>The Genome Sequence of Capronia semiimmersa CBS27337.</title>
        <authorList>
            <consortium name="The Broad Institute Genomics Platform"/>
            <person name="Cuomo C."/>
            <person name="de Hoog S."/>
            <person name="Gorbushina A."/>
            <person name="Stielow B."/>
            <person name="Teixiera M."/>
            <person name="Abouelleil A."/>
            <person name="Chapman S.B."/>
            <person name="Priest M."/>
            <person name="Young S.K."/>
            <person name="Wortman J."/>
            <person name="Nusbaum C."/>
            <person name="Birren B."/>
        </authorList>
    </citation>
    <scope>NUCLEOTIDE SEQUENCE [LARGE SCALE GENOMIC DNA]</scope>
    <source>
        <strain evidence="3 4">CBS 27337</strain>
    </source>
</reference>